<evidence type="ECO:0000256" key="2">
    <source>
        <dbReference type="SAM" id="MobiDB-lite"/>
    </source>
</evidence>
<dbReference type="Proteomes" id="UP000187209">
    <property type="component" value="Unassembled WGS sequence"/>
</dbReference>
<feature type="coiled-coil region" evidence="1">
    <location>
        <begin position="975"/>
        <end position="1006"/>
    </location>
</feature>
<name>A0A1R2ATY1_9CILI</name>
<keyword evidence="4" id="KW-1185">Reference proteome</keyword>
<gene>
    <name evidence="3" type="ORF">SteCoe_34705</name>
</gene>
<dbReference type="AlphaFoldDB" id="A0A1R2ATY1"/>
<dbReference type="EMBL" id="MPUH01001405">
    <property type="protein sequence ID" value="OMJ67983.1"/>
    <property type="molecule type" value="Genomic_DNA"/>
</dbReference>
<evidence type="ECO:0000256" key="1">
    <source>
        <dbReference type="SAM" id="Coils"/>
    </source>
</evidence>
<evidence type="ECO:0000313" key="4">
    <source>
        <dbReference type="Proteomes" id="UP000187209"/>
    </source>
</evidence>
<protein>
    <submittedName>
        <fullName evidence="3">Uncharacterized protein</fullName>
    </submittedName>
</protein>
<reference evidence="3 4" key="1">
    <citation type="submission" date="2016-11" db="EMBL/GenBank/DDBJ databases">
        <title>The macronuclear genome of Stentor coeruleus: a giant cell with tiny introns.</title>
        <authorList>
            <person name="Slabodnick M."/>
            <person name="Ruby J.G."/>
            <person name="Reiff S.B."/>
            <person name="Swart E.C."/>
            <person name="Gosai S."/>
            <person name="Prabakaran S."/>
            <person name="Witkowska E."/>
            <person name="Larue G.E."/>
            <person name="Fisher S."/>
            <person name="Freeman R.M."/>
            <person name="Gunawardena J."/>
            <person name="Chu W."/>
            <person name="Stover N.A."/>
            <person name="Gregory B.D."/>
            <person name="Nowacki M."/>
            <person name="Derisi J."/>
            <person name="Roy S.W."/>
            <person name="Marshall W.F."/>
            <person name="Sood P."/>
        </authorList>
    </citation>
    <scope>NUCLEOTIDE SEQUENCE [LARGE SCALE GENOMIC DNA]</scope>
    <source>
        <strain evidence="3">WM001</strain>
    </source>
</reference>
<evidence type="ECO:0000313" key="3">
    <source>
        <dbReference type="EMBL" id="OMJ67983.1"/>
    </source>
</evidence>
<proteinExistence type="predicted"/>
<accession>A0A1R2ATY1</accession>
<feature type="region of interest" description="Disordered" evidence="2">
    <location>
        <begin position="30"/>
        <end position="49"/>
    </location>
</feature>
<organism evidence="3 4">
    <name type="scientific">Stentor coeruleus</name>
    <dbReference type="NCBI Taxonomy" id="5963"/>
    <lineage>
        <taxon>Eukaryota</taxon>
        <taxon>Sar</taxon>
        <taxon>Alveolata</taxon>
        <taxon>Ciliophora</taxon>
        <taxon>Postciliodesmatophora</taxon>
        <taxon>Heterotrichea</taxon>
        <taxon>Heterotrichida</taxon>
        <taxon>Stentoridae</taxon>
        <taxon>Stentor</taxon>
    </lineage>
</organism>
<comment type="caution">
    <text evidence="3">The sequence shown here is derived from an EMBL/GenBank/DDBJ whole genome shotgun (WGS) entry which is preliminary data.</text>
</comment>
<sequence length="1176" mass="141586">MTNKLSLTQGAISKHLEEMLNLTGTHQNLIVKSPEKPQKPPKPSSPPRIFTSIEPGKIHTKPILGKKDLPLLKMLRTNINTIEDLDLSTSHIKNFIDGGSRKNWLSSLKNLAKQACLPLMKEIVYNRDKCLEDRKKFKLMLKEYLAERRKDRKSLSPVRPPFLPGIKVGLDESKHKICMKAKEDAIKKNSNIEEMRVKVLLQLDKIKIELMRTVFLVFQLLCCYDVTIKDYINDGINKNFMSRSVKIISFWKEYSIRRIEKTEFKTLLKKTMENWKKSRIFLAFQDLMTYKKRQMIKLEHYKTILQYKVKKRICYALRTTCLKKKAKNIGKTIAEGYYFSRLLIKAVYSMKIGFKKDKLDLSYMIVNEKTKKKLKIWYQKLRNCDKVIKNYEDFYSDPTNFSQVVTVITKPLGNYKGLLEINRKSLHVSKILPVKSERTLEFTQKLNSSFKVSKNFVPNMFTLSVSNLKSAGFYQDLMPEGILLGVCEGLSRLGLREMIYRVYFYYKKLKSVPLVYHLQKAVNLSKDFKGTSEKIAEIQDCYRVTSMFYQKWKKKYCKKWLASLLSKFRAVIICSLALSEYSKYKSESKKQNRIIQANYETNYKKKTFKGFKYILSLKQKMIQAKTNKKKKFFKLWINTMFSTATRLENEFQASSHYHKKLLKKSFISFKKNYNLIINYSIFRVRSLQKYKFSLWRQKLQQKRFLRKVFSDSLSIWKERINEEFRSDSHMLAEIIRAWKKICDKKGSSKSYRIKEKIAENFRRFKKKIQCFFSWRRFYLRRKSVGLCVRIFGRTLKKILYRFKNVKKVKSIVLVETNKRIKGKYFKAWMHKCKGRKIAVELKQKKDDKKQKVEYEKERERQRIDNDKERERKKTENDKERERRKLESGKEREKKKIESDEKREKKFESDKEQEKKRIKYEKEQEEKRLERENEEEIKRLKYEKEQERRRFEYEKNQEMEIFEKEKNLAYLKDLERKKLENIKEQEIKILETQKEEQQKILNRTKKQKEINQIHAKIFNNMMLMRKSLCSIFKFNSDYLKITSEFHKISLKKKALCSLRVYYYKKTRAIYQNFNAYDFYIEKLKLKHKFPLNFTSKSPAILVLCFCSWKNWLNRQKPKAVILYKTIFRIVVNRYWNTWKHFENRTAKSLQSIFRDLELSLKSTCQTLSTTKKVRFNL</sequence>
<feature type="region of interest" description="Disordered" evidence="2">
    <location>
        <begin position="864"/>
        <end position="915"/>
    </location>
</feature>
<keyword evidence="1" id="KW-0175">Coiled coil</keyword>